<feature type="compositionally biased region" description="Acidic residues" evidence="1">
    <location>
        <begin position="31"/>
        <end position="43"/>
    </location>
</feature>
<accession>A0AAV6KMB9</accession>
<organism evidence="2 3">
    <name type="scientific">Rhododendron griersonianum</name>
    <dbReference type="NCBI Taxonomy" id="479676"/>
    <lineage>
        <taxon>Eukaryota</taxon>
        <taxon>Viridiplantae</taxon>
        <taxon>Streptophyta</taxon>
        <taxon>Embryophyta</taxon>
        <taxon>Tracheophyta</taxon>
        <taxon>Spermatophyta</taxon>
        <taxon>Magnoliopsida</taxon>
        <taxon>eudicotyledons</taxon>
        <taxon>Gunneridae</taxon>
        <taxon>Pentapetalae</taxon>
        <taxon>asterids</taxon>
        <taxon>Ericales</taxon>
        <taxon>Ericaceae</taxon>
        <taxon>Ericoideae</taxon>
        <taxon>Rhodoreae</taxon>
        <taxon>Rhododendron</taxon>
    </lineage>
</organism>
<comment type="caution">
    <text evidence="2">The sequence shown here is derived from an EMBL/GenBank/DDBJ whole genome shotgun (WGS) entry which is preliminary data.</text>
</comment>
<reference evidence="2" key="1">
    <citation type="submission" date="2020-08" db="EMBL/GenBank/DDBJ databases">
        <title>Plant Genome Project.</title>
        <authorList>
            <person name="Zhang R.-G."/>
        </authorList>
    </citation>
    <scope>NUCLEOTIDE SEQUENCE</scope>
    <source>
        <strain evidence="2">WSP0</strain>
        <tissue evidence="2">Leaf</tissue>
    </source>
</reference>
<sequence>MRRRSTTAATVVPRSCSVGMGRIDEDRPCEFGEDAIDEDDEVVESAPSDSPPDDFSLFSDPFFLRRRLFSTRSRRQGKWPKSGSGEAVAEEEADGADEGAAEAAGDVDLDRDGEAVACWLCFALGFVNQPMGYLDARSLELKASDIDSLPGICLEEAAGMAKLAIRPAWRERRRWRRSRSLIA</sequence>
<dbReference type="AlphaFoldDB" id="A0AAV6KMB9"/>
<feature type="region of interest" description="Disordered" evidence="1">
    <location>
        <begin position="22"/>
        <end position="56"/>
    </location>
</feature>
<evidence type="ECO:0000256" key="1">
    <source>
        <dbReference type="SAM" id="MobiDB-lite"/>
    </source>
</evidence>
<name>A0AAV6KMB9_9ERIC</name>
<keyword evidence="3" id="KW-1185">Reference proteome</keyword>
<feature type="compositionally biased region" description="Acidic residues" evidence="1">
    <location>
        <begin position="88"/>
        <end position="101"/>
    </location>
</feature>
<feature type="region of interest" description="Disordered" evidence="1">
    <location>
        <begin position="75"/>
        <end position="101"/>
    </location>
</feature>
<evidence type="ECO:0000313" key="2">
    <source>
        <dbReference type="EMBL" id="KAG5553332.1"/>
    </source>
</evidence>
<gene>
    <name evidence="2" type="ORF">RHGRI_011262</name>
</gene>
<protein>
    <submittedName>
        <fullName evidence="2">Uncharacterized protein</fullName>
    </submittedName>
</protein>
<proteinExistence type="predicted"/>
<dbReference type="Proteomes" id="UP000823749">
    <property type="component" value="Chromosome 4"/>
</dbReference>
<evidence type="ECO:0000313" key="3">
    <source>
        <dbReference type="Proteomes" id="UP000823749"/>
    </source>
</evidence>
<dbReference type="EMBL" id="JACTNZ010000004">
    <property type="protein sequence ID" value="KAG5553332.1"/>
    <property type="molecule type" value="Genomic_DNA"/>
</dbReference>